<dbReference type="AlphaFoldDB" id="A0A8J5JUL2"/>
<protein>
    <submittedName>
        <fullName evidence="1">Uncharacterized protein</fullName>
    </submittedName>
</protein>
<organism evidence="1 2">
    <name type="scientific">Homarus americanus</name>
    <name type="common">American lobster</name>
    <dbReference type="NCBI Taxonomy" id="6706"/>
    <lineage>
        <taxon>Eukaryota</taxon>
        <taxon>Metazoa</taxon>
        <taxon>Ecdysozoa</taxon>
        <taxon>Arthropoda</taxon>
        <taxon>Crustacea</taxon>
        <taxon>Multicrustacea</taxon>
        <taxon>Malacostraca</taxon>
        <taxon>Eumalacostraca</taxon>
        <taxon>Eucarida</taxon>
        <taxon>Decapoda</taxon>
        <taxon>Pleocyemata</taxon>
        <taxon>Astacidea</taxon>
        <taxon>Nephropoidea</taxon>
        <taxon>Nephropidae</taxon>
        <taxon>Homarus</taxon>
    </lineage>
</organism>
<accession>A0A8J5JUL2</accession>
<feature type="non-terminal residue" evidence="1">
    <location>
        <position position="1"/>
    </location>
</feature>
<sequence length="574" mass="62466">WCPTSALLDFSTICSHLKYYSRTPNRRSLRGVDVYTVPPPHVTYHNWCCTTSGVAPQLVLHHNWCCTTTGAAPQLVHHNWCCTTTGAAPQLVLHHNWRCTTTGAAPQLVLHHNWCCTTTGAAAPQLALHHNWCCTTTGAAPQLVLHHNWCCTTTGCTTTGVAPQLALHHNWCCTTTGAAPQLVLHHNWCCTTTGAAPQLALHHNWCRTTTGSPDCEHNGTIKATTRGKEPVYRSKSVVDCYGEDFVNSNFQAGPKYLVVSLNERGGIHPNGGYVVSGSGCVDTPPTLPPTRPLPPVQPQLLHKVTRDVEADIRPAASPVVFTLSLSGSDAASASNIMRSLVVLSVVVGVAFGQIYPRDTPEVAEARQRFIEEYNRLAILAAEAPDIHIYHEQPRSQLVTDTLPRERVDTLRGVVTDSRRQQQAFAPRPIQPPVFNSFSYTVDLGSGKEFNPSPNTFPTIVGHPTTHPSSTPQRATHRFAPVRAPTFAPVRAPTFAPVRAPTFAPVRAPTFNLNRASTYNPDPAPTPRWKGPLADTEPAGIHGQVQDTHDVATMKATHFRAVADALQAQGHNIRA</sequence>
<comment type="caution">
    <text evidence="1">The sequence shown here is derived from an EMBL/GenBank/DDBJ whole genome shotgun (WGS) entry which is preliminary data.</text>
</comment>
<keyword evidence="2" id="KW-1185">Reference proteome</keyword>
<reference evidence="1" key="1">
    <citation type="journal article" date="2021" name="Sci. Adv.">
        <title>The American lobster genome reveals insights on longevity, neural, and immune adaptations.</title>
        <authorList>
            <person name="Polinski J.M."/>
            <person name="Zimin A.V."/>
            <person name="Clark K.F."/>
            <person name="Kohn A.B."/>
            <person name="Sadowski N."/>
            <person name="Timp W."/>
            <person name="Ptitsyn A."/>
            <person name="Khanna P."/>
            <person name="Romanova D.Y."/>
            <person name="Williams P."/>
            <person name="Greenwood S.J."/>
            <person name="Moroz L.L."/>
            <person name="Walt D.R."/>
            <person name="Bodnar A.G."/>
        </authorList>
    </citation>
    <scope>NUCLEOTIDE SEQUENCE</scope>
    <source>
        <strain evidence="1">GMGI-L3</strain>
    </source>
</reference>
<feature type="non-terminal residue" evidence="1">
    <location>
        <position position="574"/>
    </location>
</feature>
<dbReference type="EMBL" id="JAHLQT010025476">
    <property type="protein sequence ID" value="KAG7164442.1"/>
    <property type="molecule type" value="Genomic_DNA"/>
</dbReference>
<dbReference type="Proteomes" id="UP000747542">
    <property type="component" value="Unassembled WGS sequence"/>
</dbReference>
<evidence type="ECO:0000313" key="2">
    <source>
        <dbReference type="Proteomes" id="UP000747542"/>
    </source>
</evidence>
<gene>
    <name evidence="1" type="ORF">Hamer_G003648</name>
</gene>
<proteinExistence type="predicted"/>
<evidence type="ECO:0000313" key="1">
    <source>
        <dbReference type="EMBL" id="KAG7164442.1"/>
    </source>
</evidence>
<name>A0A8J5JUL2_HOMAM</name>